<gene>
    <name evidence="3" type="ORF">BN971_04488</name>
</gene>
<accession>A0A0U0WDM3</accession>
<evidence type="ECO:0000313" key="4">
    <source>
        <dbReference type="Proteomes" id="UP000198875"/>
    </source>
</evidence>
<dbReference type="InterPro" id="IPR036390">
    <property type="entry name" value="WH_DNA-bd_sf"/>
</dbReference>
<dbReference type="Pfam" id="PF08279">
    <property type="entry name" value="HTH_11"/>
    <property type="match status" value="1"/>
</dbReference>
<dbReference type="InterPro" id="IPR036388">
    <property type="entry name" value="WH-like_DNA-bd_sf"/>
</dbReference>
<protein>
    <submittedName>
        <fullName evidence="3">Transcriptional regulator</fullName>
    </submittedName>
</protein>
<feature type="region of interest" description="Disordered" evidence="1">
    <location>
        <begin position="1"/>
        <end position="20"/>
    </location>
</feature>
<dbReference type="RefSeq" id="WP_085180600.1">
    <property type="nucleotide sequence ID" value="NZ_CSTD01000006.1"/>
</dbReference>
<dbReference type="Gene3D" id="1.10.10.10">
    <property type="entry name" value="Winged helix-like DNA-binding domain superfamily/Winged helix DNA-binding domain"/>
    <property type="match status" value="1"/>
</dbReference>
<dbReference type="CDD" id="cd00090">
    <property type="entry name" value="HTH_ARSR"/>
    <property type="match status" value="1"/>
</dbReference>
<name>A0A0U0WDM3_MYCBE</name>
<dbReference type="AlphaFoldDB" id="A0A0U0WDM3"/>
<dbReference type="InterPro" id="IPR011991">
    <property type="entry name" value="ArsR-like_HTH"/>
</dbReference>
<evidence type="ECO:0000259" key="2">
    <source>
        <dbReference type="Pfam" id="PF08279"/>
    </source>
</evidence>
<dbReference type="OrthoDB" id="3399802at2"/>
<feature type="domain" description="Helix-turn-helix type 11" evidence="2">
    <location>
        <begin position="21"/>
        <end position="65"/>
    </location>
</feature>
<evidence type="ECO:0000313" key="3">
    <source>
        <dbReference type="EMBL" id="CPR13181.1"/>
    </source>
</evidence>
<organism evidence="3 4">
    <name type="scientific">Mycobacterium bohemicum DSM 44277</name>
    <dbReference type="NCBI Taxonomy" id="1236609"/>
    <lineage>
        <taxon>Bacteria</taxon>
        <taxon>Bacillati</taxon>
        <taxon>Actinomycetota</taxon>
        <taxon>Actinomycetes</taxon>
        <taxon>Mycobacteriales</taxon>
        <taxon>Mycobacteriaceae</taxon>
        <taxon>Mycobacterium</taxon>
    </lineage>
</organism>
<dbReference type="InterPro" id="IPR013196">
    <property type="entry name" value="HTH_11"/>
</dbReference>
<dbReference type="EMBL" id="CSTD01000006">
    <property type="protein sequence ID" value="CPR13181.1"/>
    <property type="molecule type" value="Genomic_DNA"/>
</dbReference>
<reference evidence="3 4" key="1">
    <citation type="submission" date="2015-03" db="EMBL/GenBank/DDBJ databases">
        <authorList>
            <person name="Murphy D."/>
        </authorList>
    </citation>
    <scope>NUCLEOTIDE SEQUENCE [LARGE SCALE GENOMIC DNA]</scope>
    <source>
        <strain evidence="3 4">DSM 44277</strain>
    </source>
</reference>
<dbReference type="Proteomes" id="UP000198875">
    <property type="component" value="Unassembled WGS sequence"/>
</dbReference>
<dbReference type="SUPFAM" id="SSF46785">
    <property type="entry name" value="Winged helix' DNA-binding domain"/>
    <property type="match status" value="1"/>
</dbReference>
<evidence type="ECO:0000256" key="1">
    <source>
        <dbReference type="SAM" id="MobiDB-lite"/>
    </source>
</evidence>
<sequence length="250" mass="27574">MADHNDRRARRVHRGPGNRQRQRILELVREHDGAVDATELAEQLRLHVTTVRFHLDALCNQGAIERTRMTRAGVGRPRTGYMAVRDRLDYRNLAEILALELGDTADQRRRRAEAAGRRWAERIQVGSASDVDAGLDVSDRTTPSETLEDRAAMVASVFARMGFGPELTPAATSIAGTQQTIRLHACPVRDLARAHPEVGCALHRGLLQGLLTNATATEGRAKKSPRSALQAELEPFVEPDLCLARVIAND</sequence>
<proteinExistence type="predicted"/>
<feature type="compositionally biased region" description="Basic residues" evidence="1">
    <location>
        <begin position="7"/>
        <end position="20"/>
    </location>
</feature>